<dbReference type="EMBL" id="CP020613">
    <property type="protein sequence ID" value="ARJ71024.1"/>
    <property type="molecule type" value="Genomic_DNA"/>
</dbReference>
<dbReference type="Proteomes" id="UP000193017">
    <property type="component" value="Plasmid unnamed"/>
</dbReference>
<protein>
    <submittedName>
        <fullName evidence="4">Uncharacterized protein</fullName>
    </submittedName>
</protein>
<dbReference type="InterPro" id="IPR044929">
    <property type="entry name" value="DNA/RNA_non-sp_Endonuclease_sf"/>
</dbReference>
<dbReference type="PANTHER" id="PTHR21115:SF0">
    <property type="entry name" value="GH06117P-RELATED"/>
    <property type="match status" value="1"/>
</dbReference>
<keyword evidence="5" id="KW-1185">Reference proteome</keyword>
<feature type="domain" description="DUF4781" evidence="3">
    <location>
        <begin position="299"/>
        <end position="484"/>
    </location>
</feature>
<evidence type="ECO:0000259" key="2">
    <source>
        <dbReference type="Pfam" id="PF13930"/>
    </source>
</evidence>
<accession>A0A1W6D1K6</accession>
<evidence type="ECO:0000313" key="5">
    <source>
        <dbReference type="Proteomes" id="UP000193017"/>
    </source>
</evidence>
<evidence type="ECO:0000259" key="3">
    <source>
        <dbReference type="Pfam" id="PF16013"/>
    </source>
</evidence>
<evidence type="ECO:0000313" key="4">
    <source>
        <dbReference type="EMBL" id="ARJ71024.1"/>
    </source>
</evidence>
<dbReference type="InterPro" id="IPR031962">
    <property type="entry name" value="DUF4781"/>
</dbReference>
<reference evidence="4 5" key="1">
    <citation type="submission" date="2017-03" db="EMBL/GenBank/DDBJ databases">
        <title>Genome sequence of Paracoccus contaminans isolated from a water microcosm.</title>
        <authorList>
            <person name="Aurass P."/>
            <person name="Karste S."/>
            <person name="Trost E."/>
            <person name="Glaeser S.P."/>
            <person name="Kaempfer P."/>
            <person name="Flieger A."/>
        </authorList>
    </citation>
    <scope>NUCLEOTIDE SEQUENCE [LARGE SCALE GENOMIC DNA]</scope>
    <source>
        <strain evidence="5">RKI 16-01929T\LMG 29738T\CCM 8701T\CIP 111112T</strain>
        <plasmid evidence="5">Plasmid unnamed</plasmid>
    </source>
</reference>
<feature type="domain" description="Type VII secretion system protein EssD-like" evidence="2">
    <location>
        <begin position="732"/>
        <end position="840"/>
    </location>
</feature>
<dbReference type="InterPro" id="IPR044927">
    <property type="entry name" value="Endonuclea_NS_2"/>
</dbReference>
<dbReference type="Pfam" id="PF16013">
    <property type="entry name" value="DUF4781"/>
    <property type="match status" value="1"/>
</dbReference>
<keyword evidence="4" id="KW-0614">Plasmid</keyword>
<dbReference type="Gene3D" id="3.40.570.10">
    <property type="entry name" value="Extracellular Endonuclease, subunit A"/>
    <property type="match status" value="1"/>
</dbReference>
<organism evidence="4 5">
    <name type="scientific">Paracoccus contaminans</name>
    <dbReference type="NCBI Taxonomy" id="1945662"/>
    <lineage>
        <taxon>Bacteria</taxon>
        <taxon>Pseudomonadati</taxon>
        <taxon>Pseudomonadota</taxon>
        <taxon>Alphaproteobacteria</taxon>
        <taxon>Rhodobacterales</taxon>
        <taxon>Paracoccaceae</taxon>
        <taxon>Paracoccus</taxon>
    </lineage>
</organism>
<evidence type="ECO:0000256" key="1">
    <source>
        <dbReference type="SAM" id="MobiDB-lite"/>
    </source>
</evidence>
<dbReference type="PANTHER" id="PTHR21115">
    <property type="entry name" value="GH06117P-RELATED"/>
    <property type="match status" value="1"/>
</dbReference>
<name>A0A1W6D1K6_9RHOB</name>
<geneLocation type="plasmid" evidence="4 5">
    <name>unnamed</name>
</geneLocation>
<dbReference type="AlphaFoldDB" id="A0A1W6D1K6"/>
<dbReference type="Pfam" id="PF13930">
    <property type="entry name" value="Endonuclea_NS_2"/>
    <property type="match status" value="1"/>
</dbReference>
<gene>
    <name evidence="4" type="ORF">B0A89_14465</name>
</gene>
<proteinExistence type="predicted"/>
<feature type="region of interest" description="Disordered" evidence="1">
    <location>
        <begin position="1"/>
        <end position="20"/>
    </location>
</feature>
<dbReference type="KEGG" id="pcon:B0A89_14465"/>
<sequence>MATQAVHARGGQTMASPDHNANSISMAQQALRLDAGAVLRANPGLEPQIVRMASGMTPAMRADLWSVAAERGVTDPAQSERLSTALFMFEDGSGAATAEGRHRIAQALANARRPGEGDADRVARDQTVRNIEAVLEHPDARAMLFGQQTTPELRVWALEQVAGDGACINADAFKNGWESEAISRAYAGRVTDAFQARGTEPQHLQKEALRNTVGQAMGIAPDMLPAGTPSAEFLERGLNNSFYSASERNKPINDVAEKITQIGGPDARVTVVPVTVTSKDEGAATVPVFRVESPTGGEAQFVDHTGRTYRDLADWERSNTLPEGKMTYAAGLDLHSDTLTHRNTPGVVDSFGEGFGKVMDGVALGVGIVAAGALIVGTGGTAAPLVAAGAAGLWTAGRAAQGLHDQAAHGQDIGDLSDPAVRANWLEIAAGALSVGAIGGGLALAGRGAQASPALARAVSGTALAADLADGVAIGDQSLQLAQNWDAMSGKDRAAALLNIAFWGGMGVAAHRAGAGQNGADGMSFAGLDMRLRSGRPFDASAIPVSADPALAPGEMRLAYDVSGGRATGIRIEHGPGTPDPAQLALHQRTAVQLAEAGSLRHKLNGLLTGRPTPPVGSAAHEATLELDKIQREAQSIGEALARAGSPAERDALAIRQRELDQALTRESQRLNAPEAAGNGFVGAPRSLNELLTYYGGRGDITPGVPANMAPLTAPAANAAAHVDYGPLNAAGQAQGIEATITAAMLDTGGKADPDVRPPGFVNGSMNHSRGHLLARMMGGSGTDPRNFVMLYQRNTNSPVMRDFEQTVYDAVKAGEVVNYKVTPIYDASQPHPVSVALQARGSQGLDIAITILNRDGS</sequence>